<dbReference type="KEGG" id="prel:PRELSG_0800100"/>
<dbReference type="EMBL" id="LN835303">
    <property type="protein sequence ID" value="CRG99575.1"/>
    <property type="molecule type" value="Genomic_DNA"/>
</dbReference>
<evidence type="ECO:0000313" key="4">
    <source>
        <dbReference type="EMBL" id="CRG99575.1"/>
    </source>
</evidence>
<proteinExistence type="predicted"/>
<evidence type="ECO:0000256" key="1">
    <source>
        <dbReference type="SAM" id="MobiDB-lite"/>
    </source>
</evidence>
<protein>
    <recommendedName>
        <fullName evidence="6">Merozoite surface protein 10</fullName>
    </recommendedName>
</protein>
<keyword evidence="5" id="KW-1185">Reference proteome</keyword>
<feature type="transmembrane region" description="Helical" evidence="2">
    <location>
        <begin position="429"/>
        <end position="450"/>
    </location>
</feature>
<dbReference type="OrthoDB" id="382013at2759"/>
<keyword evidence="2" id="KW-1133">Transmembrane helix</keyword>
<evidence type="ECO:0000313" key="5">
    <source>
        <dbReference type="Proteomes" id="UP000220158"/>
    </source>
</evidence>
<evidence type="ECO:0008006" key="6">
    <source>
        <dbReference type="Google" id="ProtNLM"/>
    </source>
</evidence>
<keyword evidence="2" id="KW-0472">Membrane</keyword>
<dbReference type="Proteomes" id="UP000220158">
    <property type="component" value="Chromosome 8"/>
</dbReference>
<evidence type="ECO:0000256" key="3">
    <source>
        <dbReference type="SAM" id="SignalP"/>
    </source>
</evidence>
<evidence type="ECO:0000256" key="2">
    <source>
        <dbReference type="SAM" id="Phobius"/>
    </source>
</evidence>
<organism evidence="4 5">
    <name type="scientific">Plasmodium relictum</name>
    <dbReference type="NCBI Taxonomy" id="85471"/>
    <lineage>
        <taxon>Eukaryota</taxon>
        <taxon>Sar</taxon>
        <taxon>Alveolata</taxon>
        <taxon>Apicomplexa</taxon>
        <taxon>Aconoidasida</taxon>
        <taxon>Haemosporida</taxon>
        <taxon>Plasmodiidae</taxon>
        <taxon>Plasmodium</taxon>
        <taxon>Plasmodium (Haemamoeba)</taxon>
    </lineage>
</organism>
<feature type="region of interest" description="Disordered" evidence="1">
    <location>
        <begin position="289"/>
        <end position="341"/>
    </location>
</feature>
<dbReference type="GeneID" id="39735677"/>
<sequence>MPPIILWILTFFFFFKLLLCSLIASNLTEPEDTDFKIIYESHSRHLIITSKNQETCNSTYYINEQCKIIDSHIEISKNNTELCLNKNKCSYIEKYIFETVGIGIASEEDFSKELPCNNENDKTKHECNKELYINENIKCMCCKKDTPYITTDEAYKNAHTKCLNYNQYTFSECKCLLKYDTNDDNITTNKCENFTCRGGLCTLKVNGEPFCSCFDNYYFDKNKNECKRHEEIRHNTQFNENEITPSKVYNTSMPSTDGFLFNNNKKNPPGFFFLDDDKSILIIKRKKEEKESDSLHTEEEKETGSLHTEEEKETGSLHTEEEKETDSLHTEEKKDKNETSEKIDNIEESVCLRIECFSDLKKPKCFCLNRKGEKIGHNIFDVSNINICTLNNIICDNGKCNNSSKKDYLGCICDQNYIYDKDLKVCISFSLRTFLNFILAIIIYIVMLIIN</sequence>
<accession>A0A1J1H3V0</accession>
<dbReference type="VEuPathDB" id="PlasmoDB:PRELSG_0800100"/>
<keyword evidence="2" id="KW-0812">Transmembrane</keyword>
<name>A0A1J1H3V0_PLARL</name>
<feature type="chain" id="PRO_5012046036" description="Merozoite surface protein 10" evidence="3">
    <location>
        <begin position="21"/>
        <end position="451"/>
    </location>
</feature>
<keyword evidence="3" id="KW-0732">Signal</keyword>
<reference evidence="4 5" key="1">
    <citation type="submission" date="2015-04" db="EMBL/GenBank/DDBJ databases">
        <authorList>
            <consortium name="Pathogen Informatics"/>
        </authorList>
    </citation>
    <scope>NUCLEOTIDE SEQUENCE [LARGE SCALE GENOMIC DNA]</scope>
    <source>
        <strain evidence="4 5">SGS1</strain>
    </source>
</reference>
<gene>
    <name evidence="4" type="ORF">PRELSG_0800100</name>
</gene>
<dbReference type="OMA" id="GELACIC"/>
<dbReference type="RefSeq" id="XP_028532580.1">
    <property type="nucleotide sequence ID" value="XM_028676052.1"/>
</dbReference>
<feature type="signal peptide" evidence="3">
    <location>
        <begin position="1"/>
        <end position="20"/>
    </location>
</feature>
<dbReference type="AlphaFoldDB" id="A0A1J1H3V0"/>